<keyword evidence="1" id="KW-0677">Repeat</keyword>
<dbReference type="EMBL" id="JACASE010000005">
    <property type="protein sequence ID" value="KAF6466633.1"/>
    <property type="molecule type" value="Genomic_DNA"/>
</dbReference>
<dbReference type="InterPro" id="IPR051586">
    <property type="entry name" value="PKC-binding_NELL"/>
</dbReference>
<dbReference type="GO" id="GO:0045778">
    <property type="term" value="P:positive regulation of ossification"/>
    <property type="evidence" value="ECO:0007669"/>
    <property type="project" value="TreeGrafter"/>
</dbReference>
<gene>
    <name evidence="5" type="ORF">HJG63_014071</name>
</gene>
<dbReference type="InterPro" id="IPR013320">
    <property type="entry name" value="ConA-like_dom_sf"/>
</dbReference>
<proteinExistence type="predicted"/>
<dbReference type="PROSITE" id="PS50025">
    <property type="entry name" value="LAM_G_DOMAIN"/>
    <property type="match status" value="1"/>
</dbReference>
<evidence type="ECO:0000259" key="4">
    <source>
        <dbReference type="PROSITE" id="PS50025"/>
    </source>
</evidence>
<name>A0A7J8H2U8_ROUAE</name>
<protein>
    <submittedName>
        <fullName evidence="5">Neural EGFL like 1</fullName>
    </submittedName>
</protein>
<evidence type="ECO:0000256" key="1">
    <source>
        <dbReference type="ARBA" id="ARBA00022737"/>
    </source>
</evidence>
<dbReference type="PANTHER" id="PTHR24042">
    <property type="entry name" value="NEL HOMOLOG"/>
    <property type="match status" value="1"/>
</dbReference>
<dbReference type="InterPro" id="IPR001791">
    <property type="entry name" value="Laminin_G"/>
</dbReference>
<accession>A0A7J8H2U8</accession>
<evidence type="ECO:0000256" key="3">
    <source>
        <dbReference type="PROSITE-ProRule" id="PRU00122"/>
    </source>
</evidence>
<feature type="domain" description="Laminin G" evidence="4">
    <location>
        <begin position="1"/>
        <end position="68"/>
    </location>
</feature>
<dbReference type="Proteomes" id="UP000593571">
    <property type="component" value="Unassembled WGS sequence"/>
</dbReference>
<dbReference type="GO" id="GO:0005615">
    <property type="term" value="C:extracellular space"/>
    <property type="evidence" value="ECO:0007669"/>
    <property type="project" value="TreeGrafter"/>
</dbReference>
<dbReference type="Pfam" id="PF02210">
    <property type="entry name" value="Laminin_G_2"/>
    <property type="match status" value="1"/>
</dbReference>
<dbReference type="Gene3D" id="2.60.120.200">
    <property type="match status" value="1"/>
</dbReference>
<evidence type="ECO:0000256" key="2">
    <source>
        <dbReference type="ARBA" id="ARBA00023180"/>
    </source>
</evidence>
<dbReference type="SUPFAM" id="SSF49899">
    <property type="entry name" value="Concanavalin A-like lectins/glucanases"/>
    <property type="match status" value="1"/>
</dbReference>
<comment type="caution">
    <text evidence="3">Lacks conserved residue(s) required for the propagation of feature annotation.</text>
</comment>
<organism evidence="5 6">
    <name type="scientific">Rousettus aegyptiacus</name>
    <name type="common">Egyptian fruit bat</name>
    <name type="synonym">Pteropus aegyptiacus</name>
    <dbReference type="NCBI Taxonomy" id="9407"/>
    <lineage>
        <taxon>Eukaryota</taxon>
        <taxon>Metazoa</taxon>
        <taxon>Chordata</taxon>
        <taxon>Craniata</taxon>
        <taxon>Vertebrata</taxon>
        <taxon>Euteleostomi</taxon>
        <taxon>Mammalia</taxon>
        <taxon>Eutheria</taxon>
        <taxon>Laurasiatheria</taxon>
        <taxon>Chiroptera</taxon>
        <taxon>Yinpterochiroptera</taxon>
        <taxon>Pteropodoidea</taxon>
        <taxon>Pteropodidae</taxon>
        <taxon>Rousettinae</taxon>
        <taxon>Rousettus</taxon>
    </lineage>
</organism>
<dbReference type="PANTHER" id="PTHR24042:SF2">
    <property type="entry name" value="PROTEIN KINASE C-BINDING PROTEIN NELL1"/>
    <property type="match status" value="1"/>
</dbReference>
<evidence type="ECO:0000313" key="5">
    <source>
        <dbReference type="EMBL" id="KAF6466633.1"/>
    </source>
</evidence>
<keyword evidence="2" id="KW-0325">Glycoprotein</keyword>
<reference evidence="5 6" key="1">
    <citation type="journal article" date="2020" name="Nature">
        <title>Six reference-quality genomes reveal evolution of bat adaptations.</title>
        <authorList>
            <person name="Jebb D."/>
            <person name="Huang Z."/>
            <person name="Pippel M."/>
            <person name="Hughes G.M."/>
            <person name="Lavrichenko K."/>
            <person name="Devanna P."/>
            <person name="Winkler S."/>
            <person name="Jermiin L.S."/>
            <person name="Skirmuntt E.C."/>
            <person name="Katzourakis A."/>
            <person name="Burkitt-Gray L."/>
            <person name="Ray D.A."/>
            <person name="Sullivan K.A.M."/>
            <person name="Roscito J.G."/>
            <person name="Kirilenko B.M."/>
            <person name="Davalos L.M."/>
            <person name="Corthals A.P."/>
            <person name="Power M.L."/>
            <person name="Jones G."/>
            <person name="Ransome R.D."/>
            <person name="Dechmann D.K.N."/>
            <person name="Locatelli A.G."/>
            <person name="Puechmaille S.J."/>
            <person name="Fedrigo O."/>
            <person name="Jarvis E.D."/>
            <person name="Hiller M."/>
            <person name="Vernes S.C."/>
            <person name="Myers E.W."/>
            <person name="Teeling E.C."/>
        </authorList>
    </citation>
    <scope>NUCLEOTIDE SEQUENCE [LARGE SCALE GENOMIC DNA]</scope>
    <source>
        <strain evidence="5">MRouAeg1</strain>
        <tissue evidence="5">Muscle</tissue>
    </source>
</reference>
<dbReference type="AlphaFoldDB" id="A0A7J8H2U8"/>
<comment type="caution">
    <text evidence="5">The sequence shown here is derived from an EMBL/GenBank/DDBJ whole genome shotgun (WGS) entry which is preliminary data.</text>
</comment>
<keyword evidence="6" id="KW-1185">Reference proteome</keyword>
<evidence type="ECO:0000313" key="6">
    <source>
        <dbReference type="Proteomes" id="UP000593571"/>
    </source>
</evidence>
<sequence>MADGQWHKVALSLSASHLLLHVDCNRIYERVIDPPETNLPPGSNLWLGQRNQKHGLFKANQLKLGEGG</sequence>
<dbReference type="GO" id="GO:0045667">
    <property type="term" value="P:regulation of osteoblast differentiation"/>
    <property type="evidence" value="ECO:0007669"/>
    <property type="project" value="TreeGrafter"/>
</dbReference>
<dbReference type="GO" id="GO:0005737">
    <property type="term" value="C:cytoplasm"/>
    <property type="evidence" value="ECO:0007669"/>
    <property type="project" value="TreeGrafter"/>
</dbReference>
<dbReference type="GO" id="GO:0005080">
    <property type="term" value="F:protein kinase C binding"/>
    <property type="evidence" value="ECO:0007669"/>
    <property type="project" value="TreeGrafter"/>
</dbReference>
<dbReference type="GO" id="GO:0008201">
    <property type="term" value="F:heparin binding"/>
    <property type="evidence" value="ECO:0007669"/>
    <property type="project" value="TreeGrafter"/>
</dbReference>